<proteinExistence type="predicted"/>
<evidence type="ECO:0000313" key="3">
    <source>
        <dbReference type="EMBL" id="MBE9022497.1"/>
    </source>
</evidence>
<dbReference type="AlphaFoldDB" id="A0A8J6ZL25"/>
<keyword evidence="1" id="KW-0175">Coiled coil</keyword>
<feature type="coiled-coil region" evidence="1">
    <location>
        <begin position="64"/>
        <end position="91"/>
    </location>
</feature>
<evidence type="ECO:0000256" key="1">
    <source>
        <dbReference type="SAM" id="Coils"/>
    </source>
</evidence>
<protein>
    <submittedName>
        <fullName evidence="3">Hemerythrin domain-containing protein</fullName>
    </submittedName>
</protein>
<keyword evidence="4" id="KW-1185">Reference proteome</keyword>
<sequence length="157" mass="18266">MAKTKATDILSLIEAEHRQVEQLFAEAEKAKGSKLHEHFNQIYKALSLHARTEELVFYPALREYEETEQYVEEAEEEHEEVSLILEEIKALKPTDPEFKEKMSELKEAVQYHVEEEESEIFSAVRECMNEQVLAELGQEFQKAKAQLEPEIEAALTR</sequence>
<name>A0A8J6ZL25_DESMC</name>
<dbReference type="PANTHER" id="PTHR35585">
    <property type="entry name" value="HHE DOMAIN PROTEIN (AFU_ORTHOLOGUE AFUA_4G00730)"/>
    <property type="match status" value="1"/>
</dbReference>
<evidence type="ECO:0000259" key="2">
    <source>
        <dbReference type="Pfam" id="PF01814"/>
    </source>
</evidence>
<accession>A0A8J6ZL25</accession>
<dbReference type="EMBL" id="JADEXS010000083">
    <property type="protein sequence ID" value="MBE9022497.1"/>
    <property type="molecule type" value="Genomic_DNA"/>
</dbReference>
<dbReference type="RefSeq" id="WP_193915204.1">
    <property type="nucleotide sequence ID" value="NZ_JADEXS020000001.1"/>
</dbReference>
<dbReference type="Pfam" id="PF01814">
    <property type="entry name" value="Hemerythrin"/>
    <property type="match status" value="1"/>
</dbReference>
<organism evidence="3 4">
    <name type="scientific">Desmonostoc muscorum LEGE 12446</name>
    <dbReference type="NCBI Taxonomy" id="1828758"/>
    <lineage>
        <taxon>Bacteria</taxon>
        <taxon>Bacillati</taxon>
        <taxon>Cyanobacteriota</taxon>
        <taxon>Cyanophyceae</taxon>
        <taxon>Nostocales</taxon>
        <taxon>Nostocaceae</taxon>
        <taxon>Desmonostoc</taxon>
    </lineage>
</organism>
<gene>
    <name evidence="3" type="ORF">IQ276_08665</name>
</gene>
<dbReference type="Gene3D" id="1.20.120.520">
    <property type="entry name" value="nmb1532 protein domain like"/>
    <property type="match status" value="1"/>
</dbReference>
<dbReference type="PANTHER" id="PTHR35585:SF1">
    <property type="entry name" value="HHE DOMAIN PROTEIN (AFU_ORTHOLOGUE AFUA_4G00730)"/>
    <property type="match status" value="1"/>
</dbReference>
<reference evidence="3" key="1">
    <citation type="submission" date="2020-10" db="EMBL/GenBank/DDBJ databases">
        <authorList>
            <person name="Castelo-Branco R."/>
            <person name="Eusebio N."/>
            <person name="Adriana R."/>
            <person name="Vieira A."/>
            <person name="Brugerolle De Fraissinette N."/>
            <person name="Rezende De Castro R."/>
            <person name="Schneider M.P."/>
            <person name="Vasconcelos V."/>
            <person name="Leao P.N."/>
        </authorList>
    </citation>
    <scope>NUCLEOTIDE SEQUENCE</scope>
    <source>
        <strain evidence="3">LEGE 12446</strain>
    </source>
</reference>
<dbReference type="Proteomes" id="UP000622533">
    <property type="component" value="Unassembled WGS sequence"/>
</dbReference>
<comment type="caution">
    <text evidence="3">The sequence shown here is derived from an EMBL/GenBank/DDBJ whole genome shotgun (WGS) entry which is preliminary data.</text>
</comment>
<evidence type="ECO:0000313" key="4">
    <source>
        <dbReference type="Proteomes" id="UP000622533"/>
    </source>
</evidence>
<feature type="domain" description="Hemerythrin-like" evidence="2">
    <location>
        <begin position="9"/>
        <end position="123"/>
    </location>
</feature>
<dbReference type="InterPro" id="IPR012312">
    <property type="entry name" value="Hemerythrin-like"/>
</dbReference>